<organism evidence="4 5">
    <name type="scientific">Nicrophorus vespilloides</name>
    <name type="common">Boreal carrion beetle</name>
    <dbReference type="NCBI Taxonomy" id="110193"/>
    <lineage>
        <taxon>Eukaryota</taxon>
        <taxon>Metazoa</taxon>
        <taxon>Ecdysozoa</taxon>
        <taxon>Arthropoda</taxon>
        <taxon>Hexapoda</taxon>
        <taxon>Insecta</taxon>
        <taxon>Pterygota</taxon>
        <taxon>Neoptera</taxon>
        <taxon>Endopterygota</taxon>
        <taxon>Coleoptera</taxon>
        <taxon>Polyphaga</taxon>
        <taxon>Staphyliniformia</taxon>
        <taxon>Silphidae</taxon>
        <taxon>Nicrophorinae</taxon>
        <taxon>Nicrophorus</taxon>
    </lineage>
</organism>
<dbReference type="Pfam" id="PF02441">
    <property type="entry name" value="Flavoprotein"/>
    <property type="match status" value="1"/>
</dbReference>
<dbReference type="GeneID" id="108559978"/>
<gene>
    <name evidence="5" type="primary">LOC108559978</name>
</gene>
<dbReference type="PANTHER" id="PTHR14359:SF6">
    <property type="entry name" value="PHOSPHOPANTOTHENOYLCYSTEINE DECARBOXYLASE"/>
    <property type="match status" value="1"/>
</dbReference>
<dbReference type="RefSeq" id="XP_017772869.1">
    <property type="nucleotide sequence ID" value="XM_017917380.1"/>
</dbReference>
<accession>A0ABM1ME69</accession>
<dbReference type="InterPro" id="IPR003382">
    <property type="entry name" value="Flavoprotein"/>
</dbReference>
<dbReference type="Proteomes" id="UP000695000">
    <property type="component" value="Unplaced"/>
</dbReference>
<evidence type="ECO:0000313" key="5">
    <source>
        <dbReference type="RefSeq" id="XP_017772869.1"/>
    </source>
</evidence>
<dbReference type="PANTHER" id="PTHR14359">
    <property type="entry name" value="HOMO-OLIGOMERIC FLAVIN CONTAINING CYS DECARBOXYLASE FAMILY"/>
    <property type="match status" value="1"/>
</dbReference>
<protein>
    <submittedName>
        <fullName evidence="5">Phosphopantothenoylcysteine decarboxylase</fullName>
    </submittedName>
</protein>
<evidence type="ECO:0000256" key="2">
    <source>
        <dbReference type="ARBA" id="ARBA00038350"/>
    </source>
</evidence>
<evidence type="ECO:0000256" key="1">
    <source>
        <dbReference type="ARBA" id="ARBA00022993"/>
    </source>
</evidence>
<dbReference type="InterPro" id="IPR036551">
    <property type="entry name" value="Flavin_trans-like"/>
</dbReference>
<evidence type="ECO:0000313" key="4">
    <source>
        <dbReference type="Proteomes" id="UP000695000"/>
    </source>
</evidence>
<proteinExistence type="inferred from homology"/>
<dbReference type="Gene3D" id="3.40.50.1950">
    <property type="entry name" value="Flavin prenyltransferase-like"/>
    <property type="match status" value="1"/>
</dbReference>
<keyword evidence="1" id="KW-0173">Coenzyme A biosynthesis</keyword>
<evidence type="ECO:0000259" key="3">
    <source>
        <dbReference type="Pfam" id="PF02441"/>
    </source>
</evidence>
<reference evidence="5" key="1">
    <citation type="submission" date="2025-08" db="UniProtKB">
        <authorList>
            <consortium name="RefSeq"/>
        </authorList>
    </citation>
    <scope>IDENTIFICATION</scope>
    <source>
        <tissue evidence="5">Whole Larva</tissue>
    </source>
</reference>
<feature type="domain" description="Flavoprotein" evidence="3">
    <location>
        <begin position="3"/>
        <end position="180"/>
    </location>
</feature>
<dbReference type="SUPFAM" id="SSF52507">
    <property type="entry name" value="Homo-oligomeric flavin-containing Cys decarboxylases, HFCD"/>
    <property type="match status" value="1"/>
</dbReference>
<name>A0ABM1ME69_NICVS</name>
<comment type="similarity">
    <text evidence="2">Belongs to the HFCD (homooligomeric flavin containing Cys decarboxylase) superfamily.</text>
</comment>
<sequence>MVKILLGCTGSVATIKVLNIIENLLNSVNDVEIKLIVTQNSMHFFNVHEVPKEVKVFKDEDEWSAWKQRGDPVVHIELGKWADLFLIAPLDANTLAKMANGLCDNLLTSTIRAWEMSKPLIFCPAMNTKMYNHPLTESQINILTNWGYYMVPVIEKTLICGDTGLGAMAEVATIVEYVKDIIHKSTK</sequence>
<keyword evidence="4" id="KW-1185">Reference proteome</keyword>